<gene>
    <name evidence="4" type="ORF">J4557_35105</name>
</gene>
<evidence type="ECO:0000259" key="3">
    <source>
        <dbReference type="PROSITE" id="PS50977"/>
    </source>
</evidence>
<dbReference type="InterPro" id="IPR050109">
    <property type="entry name" value="HTH-type_TetR-like_transc_reg"/>
</dbReference>
<evidence type="ECO:0000313" key="5">
    <source>
        <dbReference type="Proteomes" id="UP000666915"/>
    </source>
</evidence>
<evidence type="ECO:0000313" key="4">
    <source>
        <dbReference type="EMBL" id="MBO2442769.1"/>
    </source>
</evidence>
<dbReference type="InterPro" id="IPR001647">
    <property type="entry name" value="HTH_TetR"/>
</dbReference>
<reference evidence="4 5" key="1">
    <citation type="submission" date="2021-03" db="EMBL/GenBank/DDBJ databases">
        <authorList>
            <person name="Kanchanasin P."/>
            <person name="Saeng-In P."/>
            <person name="Phongsopitanun W."/>
            <person name="Yuki M."/>
            <person name="Kudo T."/>
            <person name="Ohkuma M."/>
            <person name="Tanasupawat S."/>
        </authorList>
    </citation>
    <scope>NUCLEOTIDE SEQUENCE [LARGE SCALE GENOMIC DNA]</scope>
    <source>
        <strain evidence="4 5">L46</strain>
    </source>
</reference>
<dbReference type="PANTHER" id="PTHR30055:SF209">
    <property type="entry name" value="POSSIBLE TRANSCRIPTIONAL REGULATORY PROTEIN (PROBABLY TETR-FAMILY)"/>
    <property type="match status" value="1"/>
</dbReference>
<dbReference type="InterPro" id="IPR009057">
    <property type="entry name" value="Homeodomain-like_sf"/>
</dbReference>
<dbReference type="SUPFAM" id="SSF46689">
    <property type="entry name" value="Homeodomain-like"/>
    <property type="match status" value="1"/>
</dbReference>
<dbReference type="Proteomes" id="UP000666915">
    <property type="component" value="Unassembled WGS sequence"/>
</dbReference>
<dbReference type="EMBL" id="JAGEOK010000028">
    <property type="protein sequence ID" value="MBO2442769.1"/>
    <property type="molecule type" value="Genomic_DNA"/>
</dbReference>
<feature type="domain" description="HTH tetR-type" evidence="3">
    <location>
        <begin position="9"/>
        <end position="69"/>
    </location>
</feature>
<evidence type="ECO:0000256" key="2">
    <source>
        <dbReference type="PROSITE-ProRule" id="PRU00335"/>
    </source>
</evidence>
<dbReference type="PRINTS" id="PR00455">
    <property type="entry name" value="HTHTETR"/>
</dbReference>
<protein>
    <submittedName>
        <fullName evidence="4">TetR/AcrR family transcriptional regulator</fullName>
    </submittedName>
</protein>
<dbReference type="PROSITE" id="PS50977">
    <property type="entry name" value="HTH_TETR_2"/>
    <property type="match status" value="1"/>
</dbReference>
<dbReference type="Pfam" id="PF00440">
    <property type="entry name" value="TetR_N"/>
    <property type="match status" value="1"/>
</dbReference>
<dbReference type="RefSeq" id="WP_208271099.1">
    <property type="nucleotide sequence ID" value="NZ_BAAAGM010000069.1"/>
</dbReference>
<keyword evidence="1 2" id="KW-0238">DNA-binding</keyword>
<accession>A0ABS3R956</accession>
<sequence>MTEAPSRRADTRARIIDAAARLLQDHGPAAVTTRGVAEAAGVQAPAIYRLFGDKDGLLEAVAEHVMATYVSAKAEIVRAAAAEEADPLDDLRSGWLMQIDFGVANPALFRLFSDPDRVLHSPAARSGRRVLESRVHRVAESGRLRVSERRAVDLIQAAGIGTIQTLLATPPEQRDAALAESMYEAVLRQILTDAPDGTAGGSTATAVAFRAIAPGLTALTEGERRLLTEWLDRVIAGG</sequence>
<evidence type="ECO:0000256" key="1">
    <source>
        <dbReference type="ARBA" id="ARBA00023125"/>
    </source>
</evidence>
<proteinExistence type="predicted"/>
<feature type="DNA-binding region" description="H-T-H motif" evidence="2">
    <location>
        <begin position="32"/>
        <end position="51"/>
    </location>
</feature>
<keyword evidence="5" id="KW-1185">Reference proteome</keyword>
<organism evidence="4 5">
    <name type="scientific">Actinomadura nitritigenes</name>
    <dbReference type="NCBI Taxonomy" id="134602"/>
    <lineage>
        <taxon>Bacteria</taxon>
        <taxon>Bacillati</taxon>
        <taxon>Actinomycetota</taxon>
        <taxon>Actinomycetes</taxon>
        <taxon>Streptosporangiales</taxon>
        <taxon>Thermomonosporaceae</taxon>
        <taxon>Actinomadura</taxon>
    </lineage>
</organism>
<dbReference type="Gene3D" id="1.10.357.10">
    <property type="entry name" value="Tetracycline Repressor, domain 2"/>
    <property type="match status" value="1"/>
</dbReference>
<name>A0ABS3R956_9ACTN</name>
<comment type="caution">
    <text evidence="4">The sequence shown here is derived from an EMBL/GenBank/DDBJ whole genome shotgun (WGS) entry which is preliminary data.</text>
</comment>
<dbReference type="PANTHER" id="PTHR30055">
    <property type="entry name" value="HTH-TYPE TRANSCRIPTIONAL REGULATOR RUTR"/>
    <property type="match status" value="1"/>
</dbReference>